<dbReference type="EMBL" id="PTJC01000005">
    <property type="protein sequence ID" value="PPK88042.1"/>
    <property type="molecule type" value="Genomic_DNA"/>
</dbReference>
<dbReference type="InterPro" id="IPR012341">
    <property type="entry name" value="6hp_glycosidase-like_sf"/>
</dbReference>
<dbReference type="Gene3D" id="1.50.10.10">
    <property type="match status" value="1"/>
</dbReference>
<dbReference type="PANTHER" id="PTHR34987:SF2">
    <property type="entry name" value="B, PUTATIVE (AFU_ORTHOLOGUE AFUA_7G05040)-RELATED"/>
    <property type="match status" value="1"/>
</dbReference>
<dbReference type="OrthoDB" id="9815108at2"/>
<dbReference type="AlphaFoldDB" id="A0A2S6I991"/>
<feature type="domain" description="Alpha-L-rhamnosidase six-hairpin glycosidase" evidence="1">
    <location>
        <begin position="393"/>
        <end position="716"/>
    </location>
</feature>
<evidence type="ECO:0000313" key="3">
    <source>
        <dbReference type="Proteomes" id="UP000237662"/>
    </source>
</evidence>
<dbReference type="Gene3D" id="2.60.420.10">
    <property type="entry name" value="Maltose phosphorylase, domain 3"/>
    <property type="match status" value="1"/>
</dbReference>
<name>A0A2S6I991_9BACT</name>
<dbReference type="SUPFAM" id="SSF49785">
    <property type="entry name" value="Galactose-binding domain-like"/>
    <property type="match status" value="1"/>
</dbReference>
<evidence type="ECO:0000313" key="2">
    <source>
        <dbReference type="EMBL" id="PPK88042.1"/>
    </source>
</evidence>
<dbReference type="InterPro" id="IPR008979">
    <property type="entry name" value="Galactose-bd-like_sf"/>
</dbReference>
<dbReference type="RefSeq" id="WP_104418614.1">
    <property type="nucleotide sequence ID" value="NZ_PTJC01000005.1"/>
</dbReference>
<comment type="caution">
    <text evidence="2">The sequence shown here is derived from an EMBL/GenBank/DDBJ whole genome shotgun (WGS) entry which is preliminary data.</text>
</comment>
<keyword evidence="3" id="KW-1185">Reference proteome</keyword>
<dbReference type="GO" id="GO:0005975">
    <property type="term" value="P:carbohydrate metabolic process"/>
    <property type="evidence" value="ECO:0007669"/>
    <property type="project" value="InterPro"/>
</dbReference>
<accession>A0A2S6I991</accession>
<reference evidence="2 3" key="1">
    <citation type="submission" date="2018-02" db="EMBL/GenBank/DDBJ databases">
        <title>Genomic Encyclopedia of Archaeal and Bacterial Type Strains, Phase II (KMG-II): from individual species to whole genera.</title>
        <authorList>
            <person name="Goeker M."/>
        </authorList>
    </citation>
    <scope>NUCLEOTIDE SEQUENCE [LARGE SCALE GENOMIC DNA]</scope>
    <source>
        <strain evidence="2 3">DSM 29526</strain>
    </source>
</reference>
<dbReference type="Pfam" id="PF17389">
    <property type="entry name" value="Bac_rhamnosid6H"/>
    <property type="match status" value="1"/>
</dbReference>
<proteinExistence type="predicted"/>
<sequence>MPVFIRYPYGILFLRLLLIGFTPLSAQTPESLERTPWPAQWIAVPGTDPEAYGVYLFRKQFTVEEPPVSFPVYVSADNDYQLYVNGNFVARGPAKSDLDHWNYDSLDLAPFLTAGTNTLAARVWNAGPFRQEAQITYQTGLLFQGATPETRAVNTDTSWVGREDSSYRPVPVSPYGPGPGRIGMYGYYVAGPGDRVDMARRVVGWEQADFDAGGWQAARAIAPGVPRHSVGMDAREPWRLVASLVPQMERRPERFAAVRRSAGATVPDGFLSGSGRVTVPARTTATILLDQGHLTNAFPTFHLGGGAGGRVVIVYAEALYEADLRTKNDRDVVEGKSILGRQDSVFTDGSADQLFSPLSYRTYRYVELRITTGADPLTIADISAVAVGYPFERTATLETSLPEMDTMLDIGWRTARLCAMDTYMDCPYWEQLQYIGDTRIQALVSLYNSGDDRLVRNALNLINYSRQPEGITLSRYPTNIKQIISPFSLWYIGMLRDYMWYGSDRAFVADKLFGTRQVLDYFGKFQAADGSLKQLPNWAYSDWVNAWRRGEPPRSQAGFSAVLDLQLLLAYQNARQLETELGMPVFAELYANKMEQLSATIRDKYWVADRQLFADNEDRNSYSQHANALAILAGVVPETELEALGRRLLQEDDLAPASIYFKYYLHQALTRAGLGDDYLDWLDIWRRNIDLGLTTWGEDSDVEDTRSDCHAWGSSPNIEFFRTVLGIDSASPHFKTVRITPHLGEIRAIAGEIPHPAGSIAVAYDLDTGEARITLPKGITGEFVWAGRSVALADGENVVDM</sequence>
<evidence type="ECO:0000259" key="1">
    <source>
        <dbReference type="Pfam" id="PF17389"/>
    </source>
</evidence>
<dbReference type="PANTHER" id="PTHR34987">
    <property type="entry name" value="C, PUTATIVE (AFU_ORTHOLOGUE AFUA_3G02880)-RELATED"/>
    <property type="match status" value="1"/>
</dbReference>
<dbReference type="SUPFAM" id="SSF48208">
    <property type="entry name" value="Six-hairpin glycosidases"/>
    <property type="match status" value="1"/>
</dbReference>
<dbReference type="InterPro" id="IPR035396">
    <property type="entry name" value="Bac_rhamnosid6H"/>
</dbReference>
<gene>
    <name evidence="2" type="ORF">CLV84_1005</name>
</gene>
<dbReference type="Proteomes" id="UP000237662">
    <property type="component" value="Unassembled WGS sequence"/>
</dbReference>
<dbReference type="Gene3D" id="2.60.120.260">
    <property type="entry name" value="Galactose-binding domain-like"/>
    <property type="match status" value="2"/>
</dbReference>
<organism evidence="2 3">
    <name type="scientific">Neolewinella xylanilytica</name>
    <dbReference type="NCBI Taxonomy" id="1514080"/>
    <lineage>
        <taxon>Bacteria</taxon>
        <taxon>Pseudomonadati</taxon>
        <taxon>Bacteroidota</taxon>
        <taxon>Saprospiria</taxon>
        <taxon>Saprospirales</taxon>
        <taxon>Lewinellaceae</taxon>
        <taxon>Neolewinella</taxon>
    </lineage>
</organism>
<protein>
    <submittedName>
        <fullName evidence="2">Alpha-L-rhamnosidase-like protein</fullName>
    </submittedName>
</protein>
<dbReference type="InterPro" id="IPR008928">
    <property type="entry name" value="6-hairpin_glycosidase_sf"/>
</dbReference>